<protein>
    <submittedName>
        <fullName evidence="12">Nuclear receptor</fullName>
    </submittedName>
</protein>
<dbReference type="InterPro" id="IPR035500">
    <property type="entry name" value="NHR-like_dom_sf"/>
</dbReference>
<dbReference type="PANTHER" id="PTHR46011:SF6">
    <property type="entry name" value="HIGH ZINC ACTIVATED NUCLEAR RECEPTOR PROTEIN"/>
    <property type="match status" value="1"/>
</dbReference>
<reference evidence="12" key="2">
    <citation type="submission" date="2022-06" db="UniProtKB">
        <authorList>
            <consortium name="EnsemblMetazoa"/>
        </authorList>
    </citation>
    <scope>IDENTIFICATION</scope>
    <source>
        <strain evidence="12">PS312</strain>
    </source>
</reference>
<dbReference type="SUPFAM" id="SSF48508">
    <property type="entry name" value="Nuclear receptor ligand-binding domain"/>
    <property type="match status" value="1"/>
</dbReference>
<evidence type="ECO:0000256" key="8">
    <source>
        <dbReference type="ARBA" id="ARBA00023163"/>
    </source>
</evidence>
<keyword evidence="7 11" id="KW-0238">DNA-binding</keyword>
<keyword evidence="13" id="KW-1185">Reference proteome</keyword>
<dbReference type="PROSITE" id="PS51843">
    <property type="entry name" value="NR_LBD"/>
    <property type="match status" value="1"/>
</dbReference>
<evidence type="ECO:0000313" key="12">
    <source>
        <dbReference type="EnsemblMetazoa" id="PPA42186.1"/>
    </source>
</evidence>
<dbReference type="GO" id="GO:0008270">
    <property type="term" value="F:zinc ion binding"/>
    <property type="evidence" value="ECO:0007669"/>
    <property type="project" value="UniProtKB-KW"/>
</dbReference>
<accession>A0A8R1V1V6</accession>
<dbReference type="Pfam" id="PF00104">
    <property type="entry name" value="Hormone_recep"/>
    <property type="match status" value="1"/>
</dbReference>
<dbReference type="SUPFAM" id="SSF57716">
    <property type="entry name" value="Glucocorticoid receptor-like (DNA-binding domain)"/>
    <property type="match status" value="1"/>
</dbReference>
<evidence type="ECO:0000256" key="4">
    <source>
        <dbReference type="ARBA" id="ARBA00022771"/>
    </source>
</evidence>
<dbReference type="InterPro" id="IPR013088">
    <property type="entry name" value="Znf_NHR/GATA"/>
</dbReference>
<organism evidence="12 13">
    <name type="scientific">Pristionchus pacificus</name>
    <name type="common">Parasitic nematode worm</name>
    <dbReference type="NCBI Taxonomy" id="54126"/>
    <lineage>
        <taxon>Eukaryota</taxon>
        <taxon>Metazoa</taxon>
        <taxon>Ecdysozoa</taxon>
        <taxon>Nematoda</taxon>
        <taxon>Chromadorea</taxon>
        <taxon>Rhabditida</taxon>
        <taxon>Rhabditina</taxon>
        <taxon>Diplogasteromorpha</taxon>
        <taxon>Diplogasteroidea</taxon>
        <taxon>Neodiplogasteridae</taxon>
        <taxon>Pristionchus</taxon>
    </lineage>
</organism>
<sequence length="376" mass="42824">MTSPRANRICLICGAKAESAHFGVVSCRACAAFFKRAVVLSRNYICRQSTDSCTVSKETKFTCRRCRWVKCIAAGMKPESVPNTPNYRVSDADAGLDVHMSESSESFDERPSKTLLLDMIGEQFRLLEQISTRSDAYVMSEAFGDGMITKVLKNGHIPATIGLLNQCVRASHQPMVDFISLCFPEMSDFDESETWLVLKNFMTSRFIFDGVYRAQKSFPGNDKIFMMSFNTFIDLDCLDFYLSDLETKDSDTKASARIWREMISKCISDWLGPLLVRAAIDQVETMAIYGLLCWPSYLPNATVRVMEVCYKYHLRIFQELHHHYKKVGIDYSSRVAHLTSILLSVQAAIQRLKEDMEIYRLLDVYSGEEVVYTVVK</sequence>
<evidence type="ECO:0000256" key="9">
    <source>
        <dbReference type="ARBA" id="ARBA00023170"/>
    </source>
</evidence>
<evidence type="ECO:0000256" key="10">
    <source>
        <dbReference type="ARBA" id="ARBA00023242"/>
    </source>
</evidence>
<dbReference type="InterPro" id="IPR000536">
    <property type="entry name" value="Nucl_hrmn_rcpt_lig-bd"/>
</dbReference>
<dbReference type="CDD" id="cd06960">
    <property type="entry name" value="NR_DBD_HNF4A"/>
    <property type="match status" value="1"/>
</dbReference>
<proteinExistence type="inferred from homology"/>
<comment type="similarity">
    <text evidence="2 11">Belongs to the nuclear hormone receptor family.</text>
</comment>
<evidence type="ECO:0000256" key="3">
    <source>
        <dbReference type="ARBA" id="ARBA00022723"/>
    </source>
</evidence>
<name>A0A2A6C146_PRIPA</name>
<dbReference type="AlphaFoldDB" id="A0A2A6C146"/>
<reference evidence="13" key="1">
    <citation type="journal article" date="2008" name="Nat. Genet.">
        <title>The Pristionchus pacificus genome provides a unique perspective on nematode lifestyle and parasitism.</title>
        <authorList>
            <person name="Dieterich C."/>
            <person name="Clifton S.W."/>
            <person name="Schuster L.N."/>
            <person name="Chinwalla A."/>
            <person name="Delehaunty K."/>
            <person name="Dinkelacker I."/>
            <person name="Fulton L."/>
            <person name="Fulton R."/>
            <person name="Godfrey J."/>
            <person name="Minx P."/>
            <person name="Mitreva M."/>
            <person name="Roeseler W."/>
            <person name="Tian H."/>
            <person name="Witte H."/>
            <person name="Yang S.P."/>
            <person name="Wilson R.K."/>
            <person name="Sommer R.J."/>
        </authorList>
    </citation>
    <scope>NUCLEOTIDE SEQUENCE [LARGE SCALE GENOMIC DNA]</scope>
    <source>
        <strain evidence="13">PS312</strain>
    </source>
</reference>
<dbReference type="SMART" id="SM00399">
    <property type="entry name" value="ZnF_C4"/>
    <property type="match status" value="1"/>
</dbReference>
<dbReference type="InterPro" id="IPR049636">
    <property type="entry name" value="HNF4-like_DBD"/>
</dbReference>
<dbReference type="Proteomes" id="UP000005239">
    <property type="component" value="Unassembled WGS sequence"/>
</dbReference>
<keyword evidence="8 11" id="KW-0804">Transcription</keyword>
<gene>
    <name evidence="12" type="primary">WBGene00280555</name>
</gene>
<dbReference type="Pfam" id="PF00105">
    <property type="entry name" value="zf-C4"/>
    <property type="match status" value="1"/>
</dbReference>
<keyword evidence="6 11" id="KW-0805">Transcription regulation</keyword>
<keyword evidence="4 11" id="KW-0863">Zinc-finger</keyword>
<dbReference type="Gene3D" id="3.30.50.10">
    <property type="entry name" value="Erythroid Transcription Factor GATA-1, subunit A"/>
    <property type="match status" value="1"/>
</dbReference>
<keyword evidence="3 11" id="KW-0479">Metal-binding</keyword>
<dbReference type="GO" id="GO:0003700">
    <property type="term" value="F:DNA-binding transcription factor activity"/>
    <property type="evidence" value="ECO:0000318"/>
    <property type="project" value="GO_Central"/>
</dbReference>
<dbReference type="GO" id="GO:0005634">
    <property type="term" value="C:nucleus"/>
    <property type="evidence" value="ECO:0000318"/>
    <property type="project" value="GO_Central"/>
</dbReference>
<dbReference type="PROSITE" id="PS00031">
    <property type="entry name" value="NUCLEAR_REC_DBD_1"/>
    <property type="match status" value="1"/>
</dbReference>
<keyword evidence="10 11" id="KW-0539">Nucleus</keyword>
<evidence type="ECO:0000256" key="7">
    <source>
        <dbReference type="ARBA" id="ARBA00023125"/>
    </source>
</evidence>
<accession>A0A2A6C146</accession>
<comment type="subcellular location">
    <subcellularLocation>
        <location evidence="1 11">Nucleus</location>
    </subcellularLocation>
</comment>
<evidence type="ECO:0000256" key="6">
    <source>
        <dbReference type="ARBA" id="ARBA00023015"/>
    </source>
</evidence>
<dbReference type="PROSITE" id="PS51030">
    <property type="entry name" value="NUCLEAR_REC_DBD_2"/>
    <property type="match status" value="1"/>
</dbReference>
<dbReference type="InterPro" id="IPR001628">
    <property type="entry name" value="Znf_hrmn_rcpt"/>
</dbReference>
<dbReference type="OrthoDB" id="10018779at2759"/>
<keyword evidence="5 11" id="KW-0862">Zinc</keyword>
<dbReference type="PANTHER" id="PTHR46011">
    <property type="entry name" value="NUCLEAR HORMONE RECEPTOR FAMILY MEMBER NHR-86-RELATED"/>
    <property type="match status" value="1"/>
</dbReference>
<dbReference type="Gene3D" id="1.10.565.10">
    <property type="entry name" value="Retinoid X Receptor"/>
    <property type="match status" value="1"/>
</dbReference>
<evidence type="ECO:0000256" key="1">
    <source>
        <dbReference type="ARBA" id="ARBA00004123"/>
    </source>
</evidence>
<evidence type="ECO:0000256" key="2">
    <source>
        <dbReference type="ARBA" id="ARBA00005993"/>
    </source>
</evidence>
<dbReference type="GO" id="GO:0000978">
    <property type="term" value="F:RNA polymerase II cis-regulatory region sequence-specific DNA binding"/>
    <property type="evidence" value="ECO:0007669"/>
    <property type="project" value="InterPro"/>
</dbReference>
<evidence type="ECO:0000256" key="11">
    <source>
        <dbReference type="RuleBase" id="RU004334"/>
    </source>
</evidence>
<dbReference type="SMART" id="SM00430">
    <property type="entry name" value="HOLI"/>
    <property type="match status" value="1"/>
</dbReference>
<evidence type="ECO:0000256" key="5">
    <source>
        <dbReference type="ARBA" id="ARBA00022833"/>
    </source>
</evidence>
<keyword evidence="9 11" id="KW-0675">Receptor</keyword>
<evidence type="ECO:0000313" key="13">
    <source>
        <dbReference type="Proteomes" id="UP000005239"/>
    </source>
</evidence>
<dbReference type="PRINTS" id="PR00047">
    <property type="entry name" value="STROIDFINGER"/>
</dbReference>
<dbReference type="EnsemblMetazoa" id="PPA42186.1">
    <property type="protein sequence ID" value="PPA42186.1"/>
    <property type="gene ID" value="WBGene00280555"/>
</dbReference>